<dbReference type="InterPro" id="IPR027417">
    <property type="entry name" value="P-loop_NTPase"/>
</dbReference>
<evidence type="ECO:0000259" key="6">
    <source>
        <dbReference type="Pfam" id="PF13361"/>
    </source>
</evidence>
<proteinExistence type="predicted"/>
<gene>
    <name evidence="7" type="ORF">C7B77_02020</name>
</gene>
<keyword evidence="3 7" id="KW-0347">Helicase</keyword>
<evidence type="ECO:0000256" key="3">
    <source>
        <dbReference type="ARBA" id="ARBA00022806"/>
    </source>
</evidence>
<protein>
    <submittedName>
        <fullName evidence="7">DNA helicase II</fullName>
    </submittedName>
</protein>
<evidence type="ECO:0000256" key="2">
    <source>
        <dbReference type="ARBA" id="ARBA00022801"/>
    </source>
</evidence>
<dbReference type="GO" id="GO:0016787">
    <property type="term" value="F:hydrolase activity"/>
    <property type="evidence" value="ECO:0007669"/>
    <property type="project" value="UniProtKB-KW"/>
</dbReference>
<keyword evidence="2" id="KW-0378">Hydrolase</keyword>
<organism evidence="7 8">
    <name type="scientific">Chamaesiphon polymorphus CCALA 037</name>
    <dbReference type="NCBI Taxonomy" id="2107692"/>
    <lineage>
        <taxon>Bacteria</taxon>
        <taxon>Bacillati</taxon>
        <taxon>Cyanobacteriota</taxon>
        <taxon>Cyanophyceae</taxon>
        <taxon>Gomontiellales</taxon>
        <taxon>Chamaesiphonaceae</taxon>
        <taxon>Chamaesiphon</taxon>
    </lineage>
</organism>
<dbReference type="GO" id="GO:0043138">
    <property type="term" value="F:3'-5' DNA helicase activity"/>
    <property type="evidence" value="ECO:0007669"/>
    <property type="project" value="TreeGrafter"/>
</dbReference>
<keyword evidence="4" id="KW-0067">ATP-binding</keyword>
<reference evidence="7 8" key="1">
    <citation type="submission" date="2018-03" db="EMBL/GenBank/DDBJ databases">
        <title>The ancient ancestry and fast evolution of plastids.</title>
        <authorList>
            <person name="Moore K.R."/>
            <person name="Magnabosco C."/>
            <person name="Momper L."/>
            <person name="Gold D.A."/>
            <person name="Bosak T."/>
            <person name="Fournier G.P."/>
        </authorList>
    </citation>
    <scope>NUCLEOTIDE SEQUENCE [LARGE SCALE GENOMIC DNA]</scope>
    <source>
        <strain evidence="7 8">CCALA 037</strain>
    </source>
</reference>
<dbReference type="PANTHER" id="PTHR11070:SF2">
    <property type="entry name" value="ATP-DEPENDENT DNA HELICASE SRS2"/>
    <property type="match status" value="1"/>
</dbReference>
<evidence type="ECO:0000256" key="4">
    <source>
        <dbReference type="ARBA" id="ARBA00022840"/>
    </source>
</evidence>
<dbReference type="GO" id="GO:0000725">
    <property type="term" value="P:recombinational repair"/>
    <property type="evidence" value="ECO:0007669"/>
    <property type="project" value="TreeGrafter"/>
</dbReference>
<dbReference type="Proteomes" id="UP000238937">
    <property type="component" value="Unassembled WGS sequence"/>
</dbReference>
<dbReference type="RefSeq" id="WP_106299818.1">
    <property type="nucleotide sequence ID" value="NZ_PVWO01000013.1"/>
</dbReference>
<dbReference type="InterPro" id="IPR014017">
    <property type="entry name" value="DNA_helicase_UvrD-like_C"/>
</dbReference>
<dbReference type="Pfam" id="PF13245">
    <property type="entry name" value="AAA_19"/>
    <property type="match status" value="1"/>
</dbReference>
<dbReference type="SUPFAM" id="SSF52540">
    <property type="entry name" value="P-loop containing nucleoside triphosphate hydrolases"/>
    <property type="match status" value="1"/>
</dbReference>
<dbReference type="InterPro" id="IPR000212">
    <property type="entry name" value="DNA_helicase_UvrD/REP"/>
</dbReference>
<name>A0A2T1GMK4_9CYAN</name>
<feature type="domain" description="NERD" evidence="5">
    <location>
        <begin position="18"/>
        <end position="114"/>
    </location>
</feature>
<dbReference type="Gene3D" id="3.40.50.300">
    <property type="entry name" value="P-loop containing nucleotide triphosphate hydrolases"/>
    <property type="match status" value="2"/>
</dbReference>
<dbReference type="AlphaFoldDB" id="A0A2T1GMK4"/>
<evidence type="ECO:0000313" key="7">
    <source>
        <dbReference type="EMBL" id="PSB59127.1"/>
    </source>
</evidence>
<dbReference type="OrthoDB" id="9787585at2"/>
<dbReference type="Pfam" id="PF08378">
    <property type="entry name" value="NERD"/>
    <property type="match status" value="1"/>
</dbReference>
<dbReference type="GO" id="GO:0003677">
    <property type="term" value="F:DNA binding"/>
    <property type="evidence" value="ECO:0007669"/>
    <property type="project" value="InterPro"/>
</dbReference>
<comment type="caution">
    <text evidence="7">The sequence shown here is derived from an EMBL/GenBank/DDBJ whole genome shotgun (WGS) entry which is preliminary data.</text>
</comment>
<feature type="domain" description="UvrD-like helicase C-terminal" evidence="6">
    <location>
        <begin position="550"/>
        <end position="610"/>
    </location>
</feature>
<dbReference type="GO" id="GO:0005829">
    <property type="term" value="C:cytosol"/>
    <property type="evidence" value="ECO:0007669"/>
    <property type="project" value="TreeGrafter"/>
</dbReference>
<evidence type="ECO:0000256" key="1">
    <source>
        <dbReference type="ARBA" id="ARBA00022741"/>
    </source>
</evidence>
<keyword evidence="1" id="KW-0547">Nucleotide-binding</keyword>
<dbReference type="PANTHER" id="PTHR11070">
    <property type="entry name" value="UVRD / RECB / PCRA DNA HELICASE FAMILY MEMBER"/>
    <property type="match status" value="1"/>
</dbReference>
<evidence type="ECO:0000259" key="5">
    <source>
        <dbReference type="Pfam" id="PF08378"/>
    </source>
</evidence>
<accession>A0A2T1GMK4</accession>
<evidence type="ECO:0000313" key="8">
    <source>
        <dbReference type="Proteomes" id="UP000238937"/>
    </source>
</evidence>
<dbReference type="InterPro" id="IPR011528">
    <property type="entry name" value="NERD"/>
</dbReference>
<dbReference type="EMBL" id="PVWO01000013">
    <property type="protein sequence ID" value="PSB59127.1"/>
    <property type="molecule type" value="Genomic_DNA"/>
</dbReference>
<keyword evidence="8" id="KW-1185">Reference proteome</keyword>
<sequence>MAKLIPTFNSCASNMTGGEKRLGQSLEDNLEDDYTIWYDVPVGKKNLRPDFTLLHPQRGLLVLEVKDWKIDTIQEADRKSFTIVTDDGVKSVINPLEQARKYVLAIKQLLCQDRDLVQPDGKYAGQLICPYGYGLVLANITRKVFAQSELDSILGEYLVICQDEIKPKDPIELQEKLWGMYPYTFDRAVTPQQVARIRWLLFPNCRLPSKQLALFLAEHPIADPDTDVELDKPVTPIEIPTDLIQIFDLQQETLARSLGDGHRVIHGVAGSGKTMILLYRCNYLASLAPERPILIICFNIALASRLREAIASSNLDNIVHVRHFHGWCTDQLRRHRVTFPTQSDTYIADLERTVREAIADDRIPAGQYSSILIDEGHDFEPEWFTMLVHVLDEQNSLLLLYDDAQNLYGGQQKRKKFSFKSVGVEARGRTSILKTNYRNTIEVLNLAYEFAKDIMQPSNASDDEQPLVQPLSAGRRGIPPQLTRCDSFQAEVKLAIATVKQFQTEGVPLNEIGIFHGLRFMGEEIYTQLQSAGIPIEWLNKDPDSRFYKPKVESVKLMTLHSCKGLEFAHVVIPGLGYLPRQNSIPADDARLLYVAMTRSTHRLMMSYVQESDFVKRLRSIVS</sequence>
<dbReference type="Pfam" id="PF13361">
    <property type="entry name" value="UvrD_C"/>
    <property type="match status" value="1"/>
</dbReference>
<dbReference type="GO" id="GO:0005524">
    <property type="term" value="F:ATP binding"/>
    <property type="evidence" value="ECO:0007669"/>
    <property type="project" value="UniProtKB-KW"/>
</dbReference>